<gene>
    <name evidence="2" type="ORF">ENO77_03835</name>
</gene>
<dbReference type="AlphaFoldDB" id="A0A7C2ZPL0"/>
<dbReference type="SFLD" id="SFLDG01082">
    <property type="entry name" value="B12-binding_domain_containing"/>
    <property type="match status" value="1"/>
</dbReference>
<sequence length="513" mass="56441">MTFKGFKVVLTGDEGLVSTYHGTMLGFASALPMDVFPRVLEGLVFPTKSAEHGRMVASQYGLYKIEASLLENGFSRNDVAIVDPRRLEEGIGVETRVVGIGVLDPLGVNYGTALLRAVLRLMGVDAKLQSYMSWATMRILENPAIKRYRRNLKIVVGGQGVWEIIDSGMQKRLGIDTLVEGEGELVAPELFMKAVKGMELPPYVKGKPVPVEKIPVIKTPSRGIVEITRGCGRGCLFCNPTLLMFRSIPFEKIAKEVLVNTLGGEKRITLHSEDFLRYGSQSLVPDEEKVVSLLTRILKIPGVEEVHVDFVTPSTAVTNPKLVKTCGEILGLSESSPSIIEIGIESASPRIIQKIAPGKPKPFKAEAWPDIVEKAVSILNEAGWWVCATIIVGLPGETDYDIEANIKIVEKLSRYNAFVFPLPFIPSGSLRKVKELKSHYLIPNNPRNLELIAIAVYDAIEKIRKLSRDLVAKAPPPVKQVLGALLYLGASIGLRRLQRSLSDIPYITRLGKR</sequence>
<dbReference type="PANTHER" id="PTHR42731:SF4">
    <property type="entry name" value="RADICAL SAM DOMAIN PROTEIN"/>
    <property type="match status" value="1"/>
</dbReference>
<dbReference type="CDD" id="cd01335">
    <property type="entry name" value="Radical_SAM"/>
    <property type="match status" value="1"/>
</dbReference>
<dbReference type="InterPro" id="IPR023404">
    <property type="entry name" value="rSAM_horseshoe"/>
</dbReference>
<dbReference type="InterPro" id="IPR058240">
    <property type="entry name" value="rSAM_sf"/>
</dbReference>
<dbReference type="SMART" id="SM00729">
    <property type="entry name" value="Elp3"/>
    <property type="match status" value="1"/>
</dbReference>
<dbReference type="InterPro" id="IPR006638">
    <property type="entry name" value="Elp3/MiaA/NifB-like_rSAM"/>
</dbReference>
<feature type="domain" description="Radical SAM core" evidence="1">
    <location>
        <begin position="217"/>
        <end position="461"/>
    </location>
</feature>
<dbReference type="Pfam" id="PF04055">
    <property type="entry name" value="Radical_SAM"/>
    <property type="match status" value="1"/>
</dbReference>
<dbReference type="PROSITE" id="PS51918">
    <property type="entry name" value="RADICAL_SAM"/>
    <property type="match status" value="1"/>
</dbReference>
<dbReference type="Gene3D" id="3.80.30.20">
    <property type="entry name" value="tm_1862 like domain"/>
    <property type="match status" value="1"/>
</dbReference>
<dbReference type="SFLD" id="SFLDS00029">
    <property type="entry name" value="Radical_SAM"/>
    <property type="match status" value="1"/>
</dbReference>
<reference evidence="2" key="1">
    <citation type="journal article" date="2020" name="mSystems">
        <title>Genome- and Community-Level Interaction Insights into Carbon Utilization and Element Cycling Functions of Hydrothermarchaeota in Hydrothermal Sediment.</title>
        <authorList>
            <person name="Zhou Z."/>
            <person name="Liu Y."/>
            <person name="Xu W."/>
            <person name="Pan J."/>
            <person name="Luo Z.H."/>
            <person name="Li M."/>
        </authorList>
    </citation>
    <scope>NUCLEOTIDE SEQUENCE [LARGE SCALE GENOMIC DNA]</scope>
    <source>
        <strain evidence="2">SpSt-16</strain>
    </source>
</reference>
<dbReference type="PANTHER" id="PTHR42731">
    <property type="entry name" value="SLL1084 PROTEIN"/>
    <property type="match status" value="1"/>
</dbReference>
<organism evidence="2">
    <name type="scientific">Ignisphaera aggregans</name>
    <dbReference type="NCBI Taxonomy" id="334771"/>
    <lineage>
        <taxon>Archaea</taxon>
        <taxon>Thermoproteota</taxon>
        <taxon>Thermoprotei</taxon>
        <taxon>Desulfurococcales</taxon>
        <taxon>Desulfurococcaceae</taxon>
        <taxon>Ignisphaera</taxon>
    </lineage>
</organism>
<protein>
    <submittedName>
        <fullName evidence="2">B12-binding domain-containing radical SAM protein</fullName>
    </submittedName>
</protein>
<evidence type="ECO:0000259" key="1">
    <source>
        <dbReference type="PROSITE" id="PS51918"/>
    </source>
</evidence>
<name>A0A7C2ZPL0_9CREN</name>
<dbReference type="InterPro" id="IPR007197">
    <property type="entry name" value="rSAM"/>
</dbReference>
<proteinExistence type="predicted"/>
<dbReference type="SUPFAM" id="SSF102114">
    <property type="entry name" value="Radical SAM enzymes"/>
    <property type="match status" value="1"/>
</dbReference>
<comment type="caution">
    <text evidence="2">The sequence shown here is derived from an EMBL/GenBank/DDBJ whole genome shotgun (WGS) entry which is preliminary data.</text>
</comment>
<dbReference type="EMBL" id="DSGT01000009">
    <property type="protein sequence ID" value="HEW53278.1"/>
    <property type="molecule type" value="Genomic_DNA"/>
</dbReference>
<dbReference type="GO" id="GO:0003824">
    <property type="term" value="F:catalytic activity"/>
    <property type="evidence" value="ECO:0007669"/>
    <property type="project" value="InterPro"/>
</dbReference>
<evidence type="ECO:0000313" key="2">
    <source>
        <dbReference type="EMBL" id="HEW53278.1"/>
    </source>
</evidence>
<accession>A0A7C2ZPL0</accession>
<dbReference type="GO" id="GO:0051536">
    <property type="term" value="F:iron-sulfur cluster binding"/>
    <property type="evidence" value="ECO:0007669"/>
    <property type="project" value="InterPro"/>
</dbReference>